<dbReference type="OMA" id="CANLNDE"/>
<dbReference type="EMBL" id="LODT01000028">
    <property type="protein sequence ID" value="KYQ93433.1"/>
    <property type="molecule type" value="Genomic_DNA"/>
</dbReference>
<evidence type="ECO:0000259" key="3">
    <source>
        <dbReference type="Pfam" id="PF01833"/>
    </source>
</evidence>
<keyword evidence="2" id="KW-0472">Membrane</keyword>
<feature type="region of interest" description="Disordered" evidence="1">
    <location>
        <begin position="624"/>
        <end position="662"/>
    </location>
</feature>
<gene>
    <name evidence="4" type="ORF">DLAC_06124</name>
</gene>
<feature type="domain" description="IPT/TIG" evidence="3">
    <location>
        <begin position="546"/>
        <end position="619"/>
    </location>
</feature>
<keyword evidence="2" id="KW-0812">Transmembrane</keyword>
<comment type="caution">
    <text evidence="4">The sequence shown here is derived from an EMBL/GenBank/DDBJ whole genome shotgun (WGS) entry which is preliminary data.</text>
</comment>
<keyword evidence="5" id="KW-1185">Reference proteome</keyword>
<sequence length="721" mass="78981">MNISVQVLNENKCASTSTFFVACIPLSGVLHVASINLNIQTANPTIEPGAPFQLNFPELTFLSINSPNYNQSNPSYNILSMLNNVLKLETLILFGENSVTKAYPLPPTITTLAFTFCKQLMDITDMLQPTLSAKLTVVLAPLDYSIFGNPSTKINVTSLNIKEKNPSSSSSIIFRESNYPSLTDLTVQFVTNKTLDVRSTKVTSITMIQATGIPATINITKCPNLNYLDLGGDINLVPSNLSTYSNLDYIRTSSPASGPLINIIDLPNSVNHIEQLLNPYITNIPNFYKTNNLNKLILASCANLNDEVDFYFNHNNPDKTYQLTLSATKINGILPEDYCIATLQSQFNFMNTPNFGGFPDCFKCYSSLYTTQMLNPKYNYTGFTCVPKVTSITSIGLLPTIITVTGKNLGYGAIFASDPRITMIDNNGLMTFNTTDITSYLIENVTLASNNVKTNINWVSLKSLSNISIKQFPIGKAKVTFTDLIYNPSESLSISLNNVLSTNISSNGEMEFEIDLFLDNGNYSLKIMNGVASNIINEIPFELEYPSITSIHSNGSTSITIIGNFGKLEQTSVEINGTQCEIKSKKSNEIICQTSTEIFYDTPTQIYISVDGYENESTQTLQLITLPPTPTPTPTPTTTPTPTPSSSPSSSSKPSNESKDKKSNLGAILGPILGAAFLAFLIASILIYRKRSKRVKNNQPKSGNGARKVFMGGKVQELDQF</sequence>
<dbReference type="SUPFAM" id="SSF81296">
    <property type="entry name" value="E set domains"/>
    <property type="match status" value="1"/>
</dbReference>
<keyword evidence="2" id="KW-1133">Transmembrane helix</keyword>
<dbReference type="Proteomes" id="UP000076078">
    <property type="component" value="Unassembled WGS sequence"/>
</dbReference>
<evidence type="ECO:0000256" key="1">
    <source>
        <dbReference type="SAM" id="MobiDB-lite"/>
    </source>
</evidence>
<evidence type="ECO:0000313" key="5">
    <source>
        <dbReference type="Proteomes" id="UP000076078"/>
    </source>
</evidence>
<organism evidence="4 5">
    <name type="scientific">Tieghemostelium lacteum</name>
    <name type="common">Slime mold</name>
    <name type="synonym">Dictyostelium lacteum</name>
    <dbReference type="NCBI Taxonomy" id="361077"/>
    <lineage>
        <taxon>Eukaryota</taxon>
        <taxon>Amoebozoa</taxon>
        <taxon>Evosea</taxon>
        <taxon>Eumycetozoa</taxon>
        <taxon>Dictyostelia</taxon>
        <taxon>Dictyosteliales</taxon>
        <taxon>Raperosteliaceae</taxon>
        <taxon>Tieghemostelium</taxon>
    </lineage>
</organism>
<feature type="transmembrane region" description="Helical" evidence="2">
    <location>
        <begin position="665"/>
        <end position="688"/>
    </location>
</feature>
<evidence type="ECO:0000313" key="4">
    <source>
        <dbReference type="EMBL" id="KYQ93433.1"/>
    </source>
</evidence>
<feature type="compositionally biased region" description="Pro residues" evidence="1">
    <location>
        <begin position="627"/>
        <end position="645"/>
    </location>
</feature>
<reference evidence="4 5" key="1">
    <citation type="submission" date="2015-12" db="EMBL/GenBank/DDBJ databases">
        <title>Dictyostelia acquired genes for synthesis and detection of signals that induce cell-type specialization by lateral gene transfer from prokaryotes.</title>
        <authorList>
            <person name="Gloeckner G."/>
            <person name="Schaap P."/>
        </authorList>
    </citation>
    <scope>NUCLEOTIDE SEQUENCE [LARGE SCALE GENOMIC DNA]</scope>
    <source>
        <strain evidence="4 5">TK</strain>
    </source>
</reference>
<name>A0A151ZHJ7_TIELA</name>
<dbReference type="Pfam" id="PF01833">
    <property type="entry name" value="TIG"/>
    <property type="match status" value="1"/>
</dbReference>
<dbReference type="InterPro" id="IPR002909">
    <property type="entry name" value="IPT_dom"/>
</dbReference>
<dbReference type="InterPro" id="IPR014756">
    <property type="entry name" value="Ig_E-set"/>
</dbReference>
<proteinExistence type="predicted"/>
<dbReference type="AlphaFoldDB" id="A0A151ZHJ7"/>
<feature type="region of interest" description="Disordered" evidence="1">
    <location>
        <begin position="694"/>
        <end position="713"/>
    </location>
</feature>
<feature type="compositionally biased region" description="Low complexity" evidence="1">
    <location>
        <begin position="646"/>
        <end position="655"/>
    </location>
</feature>
<dbReference type="OrthoDB" id="24276at2759"/>
<dbReference type="Gene3D" id="2.60.40.10">
    <property type="entry name" value="Immunoglobulins"/>
    <property type="match status" value="1"/>
</dbReference>
<evidence type="ECO:0000256" key="2">
    <source>
        <dbReference type="SAM" id="Phobius"/>
    </source>
</evidence>
<protein>
    <submittedName>
        <fullName evidence="4">Cell surface glycoprotein</fullName>
    </submittedName>
</protein>
<dbReference type="CDD" id="cd00102">
    <property type="entry name" value="IPT"/>
    <property type="match status" value="1"/>
</dbReference>
<accession>A0A151ZHJ7</accession>
<dbReference type="InterPro" id="IPR013783">
    <property type="entry name" value="Ig-like_fold"/>
</dbReference>
<dbReference type="InParanoid" id="A0A151ZHJ7"/>